<evidence type="ECO:0000259" key="1">
    <source>
        <dbReference type="Pfam" id="PF13426"/>
    </source>
</evidence>
<dbReference type="AlphaFoldDB" id="E1RK73"/>
<dbReference type="Proteomes" id="UP000006565">
    <property type="component" value="Chromosome"/>
</dbReference>
<proteinExistence type="predicted"/>
<name>E1RK73_METP4</name>
<dbReference type="KEGG" id="mpi:Mpet_2138"/>
<reference evidence="2 3" key="1">
    <citation type="journal article" date="2010" name="Stand. Genomic Sci.">
        <title>Complete genome sequence of Methanoplanus petrolearius type strain (SEBR 4847).</title>
        <authorList>
            <person name="Brambilla E."/>
            <person name="Djao O.D."/>
            <person name="Daligault H."/>
            <person name="Lapidus A."/>
            <person name="Lucas S."/>
            <person name="Hammon N."/>
            <person name="Nolan M."/>
            <person name="Tice H."/>
            <person name="Cheng J.F."/>
            <person name="Han C."/>
            <person name="Tapia R."/>
            <person name="Goodwin L."/>
            <person name="Pitluck S."/>
            <person name="Liolios K."/>
            <person name="Ivanova N."/>
            <person name="Mavromatis K."/>
            <person name="Mikhailova N."/>
            <person name="Pati A."/>
            <person name="Chen A."/>
            <person name="Palaniappan K."/>
            <person name="Land M."/>
            <person name="Hauser L."/>
            <person name="Chang Y.J."/>
            <person name="Jeffries C.D."/>
            <person name="Rohde M."/>
            <person name="Spring S."/>
            <person name="Sikorski J."/>
            <person name="Goker M."/>
            <person name="Woyke T."/>
            <person name="Bristow J."/>
            <person name="Eisen J.A."/>
            <person name="Markowitz V."/>
            <person name="Hugenholtz P."/>
            <person name="Kyrpides N.C."/>
            <person name="Klenk H.P."/>
        </authorList>
    </citation>
    <scope>NUCLEOTIDE SEQUENCE [LARGE SCALE GENOMIC DNA]</scope>
    <source>
        <strain evidence="3">DSM 11571 / OCM 486 / SEBR 4847</strain>
    </source>
</reference>
<dbReference type="CDD" id="cd00130">
    <property type="entry name" value="PAS"/>
    <property type="match status" value="1"/>
</dbReference>
<dbReference type="Pfam" id="PF13426">
    <property type="entry name" value="PAS_9"/>
    <property type="match status" value="1"/>
</dbReference>
<keyword evidence="3" id="KW-1185">Reference proteome</keyword>
<dbReference type="RefSeq" id="WP_013330063.1">
    <property type="nucleotide sequence ID" value="NC_014507.1"/>
</dbReference>
<dbReference type="InterPro" id="IPR035965">
    <property type="entry name" value="PAS-like_dom_sf"/>
</dbReference>
<evidence type="ECO:0000313" key="2">
    <source>
        <dbReference type="EMBL" id="ADN36886.1"/>
    </source>
</evidence>
<evidence type="ECO:0000313" key="3">
    <source>
        <dbReference type="Proteomes" id="UP000006565"/>
    </source>
</evidence>
<dbReference type="HOGENOM" id="CLU_2056071_0_0_2"/>
<dbReference type="NCBIfam" id="TIGR00229">
    <property type="entry name" value="sensory_box"/>
    <property type="match status" value="1"/>
</dbReference>
<accession>E1RK73</accession>
<dbReference type="SUPFAM" id="SSF55785">
    <property type="entry name" value="PYP-like sensor domain (PAS domain)"/>
    <property type="match status" value="1"/>
</dbReference>
<dbReference type="EMBL" id="CP002117">
    <property type="protein sequence ID" value="ADN36886.1"/>
    <property type="molecule type" value="Genomic_DNA"/>
</dbReference>
<gene>
    <name evidence="2" type="ordered locus">Mpet_2138</name>
</gene>
<dbReference type="OrthoDB" id="110133at2157"/>
<dbReference type="STRING" id="679926.Mpet_2138"/>
<dbReference type="eggNOG" id="arCOG06192">
    <property type="taxonomic scope" value="Archaea"/>
</dbReference>
<dbReference type="Gene3D" id="3.30.450.20">
    <property type="entry name" value="PAS domain"/>
    <property type="match status" value="1"/>
</dbReference>
<sequence length="122" mass="14120">MGLFKKTEPRQATGENIYKESFYQTDTGMCLLTHPDFEIFDANNSFASIFGFEREELRGSLFAVVWKKCEERDLFFTEIIRNGHSPPKATRVLRPDDSERDIVISGVRLDEDMILITVFYLG</sequence>
<protein>
    <recommendedName>
        <fullName evidence="1">PAS domain-containing protein</fullName>
    </recommendedName>
</protein>
<feature type="domain" description="PAS" evidence="1">
    <location>
        <begin position="28"/>
        <end position="112"/>
    </location>
</feature>
<dbReference type="GeneID" id="9744620"/>
<dbReference type="InterPro" id="IPR000014">
    <property type="entry name" value="PAS"/>
</dbReference>
<organism evidence="2 3">
    <name type="scientific">Methanolacinia petrolearia (strain DSM 11571 / OCM 486 / SEBR 4847)</name>
    <name type="common">Methanoplanus petrolearius</name>
    <dbReference type="NCBI Taxonomy" id="679926"/>
    <lineage>
        <taxon>Archaea</taxon>
        <taxon>Methanobacteriati</taxon>
        <taxon>Methanobacteriota</taxon>
        <taxon>Stenosarchaea group</taxon>
        <taxon>Methanomicrobia</taxon>
        <taxon>Methanomicrobiales</taxon>
        <taxon>Methanomicrobiaceae</taxon>
        <taxon>Methanolacinia</taxon>
    </lineage>
</organism>